<comment type="caution">
    <text evidence="4">The sequence shown here is derived from an EMBL/GenBank/DDBJ whole genome shotgun (WGS) entry which is preliminary data.</text>
</comment>
<name>A0AAD6E4M0_9EURO</name>
<dbReference type="Proteomes" id="UP001216150">
    <property type="component" value="Unassembled WGS sequence"/>
</dbReference>
<evidence type="ECO:0000313" key="4">
    <source>
        <dbReference type="EMBL" id="KAJ5600399.1"/>
    </source>
</evidence>
<evidence type="ECO:0000256" key="1">
    <source>
        <dbReference type="ARBA" id="ARBA00023242"/>
    </source>
</evidence>
<feature type="compositionally biased region" description="Basic and acidic residues" evidence="2">
    <location>
        <begin position="7"/>
        <end position="19"/>
    </location>
</feature>
<protein>
    <recommendedName>
        <fullName evidence="3">Xylanolytic transcriptional activator regulatory domain-containing protein</fullName>
    </recommendedName>
</protein>
<evidence type="ECO:0000256" key="2">
    <source>
        <dbReference type="SAM" id="MobiDB-lite"/>
    </source>
</evidence>
<dbReference type="GO" id="GO:0006351">
    <property type="term" value="P:DNA-templated transcription"/>
    <property type="evidence" value="ECO:0007669"/>
    <property type="project" value="InterPro"/>
</dbReference>
<dbReference type="InterPro" id="IPR052761">
    <property type="entry name" value="Fungal_Detox/Toxin_TFs"/>
</dbReference>
<accession>A0AAD6E4M0</accession>
<evidence type="ECO:0000259" key="3">
    <source>
        <dbReference type="Pfam" id="PF04082"/>
    </source>
</evidence>
<dbReference type="PANTHER" id="PTHR47425">
    <property type="entry name" value="FARB-RELATED"/>
    <property type="match status" value="1"/>
</dbReference>
<keyword evidence="1" id="KW-0539">Nucleus</keyword>
<dbReference type="CDD" id="cd12148">
    <property type="entry name" value="fungal_TF_MHR"/>
    <property type="match status" value="1"/>
</dbReference>
<dbReference type="InterPro" id="IPR007219">
    <property type="entry name" value="XnlR_reg_dom"/>
</dbReference>
<feature type="domain" description="Xylanolytic transcriptional activator regulatory" evidence="3">
    <location>
        <begin position="99"/>
        <end position="313"/>
    </location>
</feature>
<gene>
    <name evidence="4" type="ORF">N7450_001466</name>
</gene>
<dbReference type="GO" id="GO:0003677">
    <property type="term" value="F:DNA binding"/>
    <property type="evidence" value="ECO:0007669"/>
    <property type="project" value="InterPro"/>
</dbReference>
<organism evidence="4 5">
    <name type="scientific">Penicillium hetheringtonii</name>
    <dbReference type="NCBI Taxonomy" id="911720"/>
    <lineage>
        <taxon>Eukaryota</taxon>
        <taxon>Fungi</taxon>
        <taxon>Dikarya</taxon>
        <taxon>Ascomycota</taxon>
        <taxon>Pezizomycotina</taxon>
        <taxon>Eurotiomycetes</taxon>
        <taxon>Eurotiomycetidae</taxon>
        <taxon>Eurotiales</taxon>
        <taxon>Aspergillaceae</taxon>
        <taxon>Penicillium</taxon>
    </lineage>
</organism>
<dbReference type="PANTHER" id="PTHR47425:SF2">
    <property type="entry name" value="FARB-RELATED"/>
    <property type="match status" value="1"/>
</dbReference>
<sequence>MRPKMRSSADSRVSQKEDVSESPALGMGDCERQWIPAFDHPAMSDTTPNDIALGQTSFSSYSFIRLDTSRYDTDDIAFLNSKGCLSIPSPLLLEQFVRQYFLHIQPCTPIIDESVFWNMFRQSFSGEPDLEIPLLLFQAMLFACSPYISLETAQQCGFDDRRHAWNSFYQRAKTLFNLPDESDPLTRAQAALLLSLHTSPGEPQEASLWLTTSIHSAKLAHSRMNNIQIPEEIKASQLILDRLWWSILLRDRSLSIGLRRRSRFTSRELQMMSDLPTEYSFQNEIQGSRVYDSETKRLLVTVLREQCQLAMLLTGMVSITFDSDIISFTSFTKEAFQSTMSDLSRIRTSIQLWKNSSPLSQMEKMDIYPAVVRFTKLTLMYYEAAQMELAHYEALIVERYHPYVAFDYVRQMSHIGNILQHAASRLIIILKYFSNQGKHQNLPLTIVAYTAMPLILSAINFKLSETGDEMDARRRPLQYLSELMKLSTYDVADEIILRTDDILHLANRISQQVFLQNESNLVRSKSIQYSRKGSISSLSDSSRAVTGKYRVKNWHQAFLQHTRAYLLISLSVDYFMSVGQLPRNSDLPELVCFMPPFGEIRLPWSISQGFPSANSAEGKRRRRAREIQRIREVSEEESSVRFLEAEEARSDTSTIETVPLGGTEGHGLNDIIPDPTQGDFAMNINYFDLGQSLQPFHTSSFEDESTSLPLSLDGNGMAGNQYWQDSLNNLAGITPFKDGELSHLVDDCLTSKFLNS</sequence>
<keyword evidence="5" id="KW-1185">Reference proteome</keyword>
<dbReference type="Pfam" id="PF04082">
    <property type="entry name" value="Fungal_trans"/>
    <property type="match status" value="1"/>
</dbReference>
<dbReference type="AlphaFoldDB" id="A0AAD6E4M0"/>
<reference evidence="4 5" key="1">
    <citation type="journal article" date="2023" name="IMA Fungus">
        <title>Comparative genomic study of the Penicillium genus elucidates a diverse pangenome and 15 lateral gene transfer events.</title>
        <authorList>
            <person name="Petersen C."/>
            <person name="Sorensen T."/>
            <person name="Nielsen M.R."/>
            <person name="Sondergaard T.E."/>
            <person name="Sorensen J.L."/>
            <person name="Fitzpatrick D.A."/>
            <person name="Frisvad J.C."/>
            <person name="Nielsen K.L."/>
        </authorList>
    </citation>
    <scope>NUCLEOTIDE SEQUENCE [LARGE SCALE GENOMIC DNA]</scope>
    <source>
        <strain evidence="4 5">IBT 29057</strain>
    </source>
</reference>
<proteinExistence type="predicted"/>
<dbReference type="GO" id="GO:0008270">
    <property type="term" value="F:zinc ion binding"/>
    <property type="evidence" value="ECO:0007669"/>
    <property type="project" value="InterPro"/>
</dbReference>
<evidence type="ECO:0000313" key="5">
    <source>
        <dbReference type="Proteomes" id="UP001216150"/>
    </source>
</evidence>
<dbReference type="EMBL" id="JAQJAC010000001">
    <property type="protein sequence ID" value="KAJ5600399.1"/>
    <property type="molecule type" value="Genomic_DNA"/>
</dbReference>
<feature type="region of interest" description="Disordered" evidence="2">
    <location>
        <begin position="1"/>
        <end position="27"/>
    </location>
</feature>